<accession>A0ABT3WA18</accession>
<evidence type="ECO:0000313" key="3">
    <source>
        <dbReference type="Proteomes" id="UP001165648"/>
    </source>
</evidence>
<dbReference type="RefSeq" id="WP_266106691.1">
    <property type="nucleotide sequence ID" value="NZ_JANIDW010000002.1"/>
</dbReference>
<protein>
    <recommendedName>
        <fullName evidence="4">Porin</fullName>
    </recommendedName>
</protein>
<evidence type="ECO:0000256" key="1">
    <source>
        <dbReference type="SAM" id="Coils"/>
    </source>
</evidence>
<keyword evidence="3" id="KW-1185">Reference proteome</keyword>
<feature type="coiled-coil region" evidence="1">
    <location>
        <begin position="26"/>
        <end position="64"/>
    </location>
</feature>
<evidence type="ECO:0000313" key="2">
    <source>
        <dbReference type="EMBL" id="MCX5614609.1"/>
    </source>
</evidence>
<organism evidence="2 3">
    <name type="scientific">Bombella saccharophila</name>
    <dbReference type="NCBI Taxonomy" id="2967338"/>
    <lineage>
        <taxon>Bacteria</taxon>
        <taxon>Pseudomonadati</taxon>
        <taxon>Pseudomonadota</taxon>
        <taxon>Alphaproteobacteria</taxon>
        <taxon>Acetobacterales</taxon>
        <taxon>Acetobacteraceae</taxon>
        <taxon>Bombella</taxon>
    </lineage>
</organism>
<keyword evidence="1" id="KW-0175">Coiled coil</keyword>
<reference evidence="2 3" key="1">
    <citation type="submission" date="2022-07" db="EMBL/GenBank/DDBJ databases">
        <title>Bombella genomes.</title>
        <authorList>
            <person name="Harer L."/>
            <person name="Styblova S."/>
            <person name="Ehrmann M."/>
        </authorList>
    </citation>
    <scope>NUCLEOTIDE SEQUENCE [LARGE SCALE GENOMIC DNA]</scope>
    <source>
        <strain evidence="2 3">TMW 2.2558</strain>
    </source>
</reference>
<evidence type="ECO:0008006" key="4">
    <source>
        <dbReference type="Google" id="ProtNLM"/>
    </source>
</evidence>
<sequence length="576" mass="62136">MTVTFLSYIIPNAISSAHATGTNDAIALMEQQIHAMQAQLNTMKQKQAAENRRIRAELARQRELIEADPYASRAHLLGQNTTGPYGVAAHNGTGHDDVFGLASSAIITPSRTASTPYGELTAIPPAHPDLYSPLRRGQLQIGGVRLTLGGYLEAAGVWRSRNSAADIASAYNAIPWHNQPTSHMSEFHQTERQSRLAALVEGMLTKKLEADAYVETDFQGAGSSSNSRQSNSYVLRARVVYGELKDSADGWYILGGQSWSLITLFNKGMFARDEQTPMVIEAQYVPAFNWTRNAQFRVVKTFGPHERYAAGLSIENPSSVPAGVSPCSTAAHHCTTTDRLTGTNVNNPSTYYTSDPAPDLIAKVAADPGWGHYELTGVMRFFRDRNSTVGSGSNHTTIAGGGGGGMVLPLIDKKLYFQASGLVGTGLGRYGSTNMPDYTYNRTGGVTALPEANILLGLYGNPMKNLKLYSYAGAESVLSRRAFDEGSNHYGYGNRNFDMRGCSTELATNCAASGNIHTVAQATGGFWYTAAKGDYGTLLVGGQYSHTHVQAFSGLGGKPKSDADMVFMSLRYQPFN</sequence>
<proteinExistence type="predicted"/>
<dbReference type="EMBL" id="JANIDW010000002">
    <property type="protein sequence ID" value="MCX5614609.1"/>
    <property type="molecule type" value="Genomic_DNA"/>
</dbReference>
<name>A0ABT3WA18_9PROT</name>
<comment type="caution">
    <text evidence="2">The sequence shown here is derived from an EMBL/GenBank/DDBJ whole genome shotgun (WGS) entry which is preliminary data.</text>
</comment>
<gene>
    <name evidence="2" type="ORF">NQF64_05045</name>
</gene>
<dbReference type="Proteomes" id="UP001165648">
    <property type="component" value="Unassembled WGS sequence"/>
</dbReference>